<dbReference type="Proteomes" id="UP000663419">
    <property type="component" value="Chromosome 2"/>
</dbReference>
<organism evidence="4">
    <name type="scientific">Ajellomyces capsulatus (strain H88)</name>
    <name type="common">Darling's disease fungus</name>
    <name type="synonym">Histoplasma capsulatum</name>
    <dbReference type="NCBI Taxonomy" id="544711"/>
    <lineage>
        <taxon>Eukaryota</taxon>
        <taxon>Fungi</taxon>
        <taxon>Dikarya</taxon>
        <taxon>Ascomycota</taxon>
        <taxon>Pezizomycotina</taxon>
        <taxon>Eurotiomycetes</taxon>
        <taxon>Eurotiomycetidae</taxon>
        <taxon>Onygenales</taxon>
        <taxon>Ajellomycetaceae</taxon>
        <taxon>Histoplasma</taxon>
    </lineage>
</organism>
<protein>
    <submittedName>
        <fullName evidence="2">Uncharacterized protein</fullName>
    </submittedName>
</protein>
<proteinExistence type="predicted"/>
<dbReference type="EMBL" id="DS990636">
    <property type="protein sequence ID" value="EGC42136.1"/>
    <property type="molecule type" value="Genomic_DNA"/>
</dbReference>
<evidence type="ECO:0000256" key="1">
    <source>
        <dbReference type="SAM" id="MobiDB-lite"/>
    </source>
</evidence>
<reference evidence="4" key="1">
    <citation type="submission" date="2008-07" db="EMBL/GenBank/DDBJ databases">
        <title>Annotation of Ajellomyces capsulatus strain H88.</title>
        <authorList>
            <person name="Champion M."/>
            <person name="Cuomo C."/>
            <person name="Ma L.-J."/>
            <person name="Henn M.R."/>
            <person name="Sil A."/>
            <person name="Goldman B."/>
            <person name="Young S.K."/>
            <person name="Kodira C.D."/>
            <person name="Zeng Q."/>
            <person name="Koehrsen M."/>
            <person name="Alvarado L."/>
            <person name="Berlin A."/>
            <person name="Borenstein D."/>
            <person name="Chen Z."/>
            <person name="Engels R."/>
            <person name="Freedman E."/>
            <person name="Gellesch M."/>
            <person name="Goldberg J."/>
            <person name="Griggs A."/>
            <person name="Gujja S."/>
            <person name="Heiman D."/>
            <person name="Hepburn T."/>
            <person name="Howarth C."/>
            <person name="Jen D."/>
            <person name="Larson L."/>
            <person name="Lewis B."/>
            <person name="Mehta T."/>
            <person name="Park D."/>
            <person name="Pearson M."/>
            <person name="Roberts A."/>
            <person name="Saif S."/>
            <person name="Shea T."/>
            <person name="Shenoy N."/>
            <person name="Sisk P."/>
            <person name="Stolte C."/>
            <person name="Sykes S."/>
            <person name="Walk T."/>
            <person name="White J."/>
            <person name="Yandava C."/>
            <person name="Klein B."/>
            <person name="McEwen J.G."/>
            <person name="Puccia R."/>
            <person name="Goldman G.H."/>
            <person name="Felipe M.S."/>
            <person name="Nino-Vega G."/>
            <person name="San-Blas G."/>
            <person name="Taylor J."/>
            <person name="Mendoza L."/>
            <person name="Galagan J."/>
            <person name="Nusbaum C."/>
            <person name="Birren B."/>
        </authorList>
    </citation>
    <scope>NUCLEOTIDE SEQUENCE [LARGE SCALE GENOMIC DNA]</scope>
    <source>
        <strain evidence="4">H88</strain>
    </source>
</reference>
<feature type="region of interest" description="Disordered" evidence="1">
    <location>
        <begin position="288"/>
        <end position="309"/>
    </location>
</feature>
<evidence type="ECO:0000313" key="4">
    <source>
        <dbReference type="Proteomes" id="UP000008142"/>
    </source>
</evidence>
<name>F0U5J9_AJEC8</name>
<dbReference type="EMBL" id="CP069103">
    <property type="protein sequence ID" value="QSS51439.1"/>
    <property type="molecule type" value="Genomic_DNA"/>
</dbReference>
<dbReference type="HOGENOM" id="CLU_649073_0_0_1"/>
<dbReference type="STRING" id="544711.F0U5J9"/>
<dbReference type="OMA" id="RTFSGCE"/>
<reference evidence="3" key="2">
    <citation type="submission" date="2021-01" db="EMBL/GenBank/DDBJ databases">
        <title>Chromosome-level genome assembly of a human fungal pathogen reveals clustering of transcriptionally co-regulated genes.</title>
        <authorList>
            <person name="Voorhies M."/>
            <person name="Cohen S."/>
            <person name="Shea T.P."/>
            <person name="Petrus S."/>
            <person name="Munoz J.F."/>
            <person name="Poplawski S."/>
            <person name="Goldman W.E."/>
            <person name="Michael T."/>
            <person name="Cuomo C.A."/>
            <person name="Sil A."/>
            <person name="Beyhan S."/>
        </authorList>
    </citation>
    <scope>NUCLEOTIDE SEQUENCE</scope>
    <source>
        <strain evidence="3">H88</strain>
    </source>
</reference>
<dbReference type="Proteomes" id="UP000008142">
    <property type="component" value="Unassembled WGS sequence"/>
</dbReference>
<dbReference type="AlphaFoldDB" id="F0U5J9"/>
<evidence type="ECO:0000313" key="2">
    <source>
        <dbReference type="EMBL" id="EGC42136.1"/>
    </source>
</evidence>
<accession>F0U5J9</accession>
<gene>
    <name evidence="2" type="ORF">HCEG_01498</name>
    <name evidence="3" type="ORF">I7I53_06762</name>
</gene>
<evidence type="ECO:0000313" key="3">
    <source>
        <dbReference type="EMBL" id="QSS51439.1"/>
    </source>
</evidence>
<dbReference type="VEuPathDB" id="FungiDB:I7I53_06762"/>
<dbReference type="OrthoDB" id="330671at2759"/>
<sequence>MANSNSTSTLSALLLLPPPPQPPSPATLAAAYRLPLNAALRRLKRLAARSSTRASCDIALPFPGYTLGQGQRTFSGCEENVLHSIQDLLLNTYALIYSLLGCNEQRQQELLSGDTSLLDKSNINRVDIRIILLGYDQGFNYDSLVRPARAIPSCIVDLSILALCDKKWSHLYVTEGEPGERLYRQFRALVNGSLSARVGGTWEVERVPGGMSFNMRQKSQILSSVTAPLVPVPDAHALATKLAGQRVLVIGREAEQNEKSANPVLEDLNQKLQLTIGLLLAEFYGSASPSEYPNPDDESDPAPPLPSNPAALEVTQFFQSIVDWRIAGDRFSKTQPAGSMLRFYSNVDGSFIINPWNMIYVTDAPKQLKRILGGNEEDGDGHLEYTVVSGASQNDSLVNLLQPWNDKCRMVVCEDLAASIESDELHQADTLCKN</sequence>